<proteinExistence type="predicted"/>
<sequence>MTQNSGNVFLVIWTNTHERPTRFPYLVVQRIPWLVQA</sequence>
<keyword evidence="2" id="KW-1185">Reference proteome</keyword>
<dbReference type="AlphaFoldDB" id="A0A2Z5FTT1"/>
<accession>A0A2Z5FTT1</accession>
<organism evidence="1 2">
    <name type="scientific">Acidisarcina polymorpha</name>
    <dbReference type="NCBI Taxonomy" id="2211140"/>
    <lineage>
        <taxon>Bacteria</taxon>
        <taxon>Pseudomonadati</taxon>
        <taxon>Acidobacteriota</taxon>
        <taxon>Terriglobia</taxon>
        <taxon>Terriglobales</taxon>
        <taxon>Acidobacteriaceae</taxon>
        <taxon>Acidisarcina</taxon>
    </lineage>
</organism>
<reference evidence="1" key="1">
    <citation type="journal article" date="2018" name="Front. Microbiol.">
        <title>Hydrolytic Capabilities as a Key to Environmental Success: Chitinolytic and Cellulolytic Acidobacteria From Acidic Sub-arctic Soils and Boreal Peatlands.</title>
        <authorList>
            <person name="Belova S.E."/>
            <person name="Ravin N.V."/>
            <person name="Pankratov T.A."/>
            <person name="Rakitin A.L."/>
            <person name="Ivanova A.A."/>
            <person name="Beletsky A.V."/>
            <person name="Mardanov A.V."/>
            <person name="Sinninghe Damste J.S."/>
            <person name="Dedysh S.N."/>
        </authorList>
    </citation>
    <scope>NUCLEOTIDE SEQUENCE [LARGE SCALE GENOMIC DNA]</scope>
    <source>
        <strain evidence="1">SBC82</strain>
    </source>
</reference>
<dbReference type="EMBL" id="CP030840">
    <property type="protein sequence ID" value="AXC09904.1"/>
    <property type="molecule type" value="Genomic_DNA"/>
</dbReference>
<evidence type="ECO:0000313" key="2">
    <source>
        <dbReference type="Proteomes" id="UP000253606"/>
    </source>
</evidence>
<name>A0A2Z5FTT1_9BACT</name>
<dbReference type="KEGG" id="abas:ACPOL_0529"/>
<protein>
    <submittedName>
        <fullName evidence="1">Uncharacterized protein</fullName>
    </submittedName>
</protein>
<gene>
    <name evidence="1" type="ORF">ACPOL_0529</name>
</gene>
<evidence type="ECO:0000313" key="1">
    <source>
        <dbReference type="EMBL" id="AXC09904.1"/>
    </source>
</evidence>
<dbReference type="Proteomes" id="UP000253606">
    <property type="component" value="Chromosome"/>
</dbReference>